<proteinExistence type="predicted"/>
<evidence type="ECO:0000313" key="2">
    <source>
        <dbReference type="Proteomes" id="UP000237819"/>
    </source>
</evidence>
<dbReference type="AlphaFoldDB" id="A0A2S8GPE5"/>
<sequence>MEPLNPYRSPEPEHALKDHVHADIFRGTTLAWFADRYEFCVPQIAEVAPQAIAFYEASRAKIISHDPLTFWRGNLWSTILGPERFARQRIEIHIDADQSLVKIEYHINMILPTRVYYHSHREVLRLAAQLGATDGSDIRQPSPDRMVS</sequence>
<reference evidence="1 2" key="1">
    <citation type="submission" date="2018-02" db="EMBL/GenBank/DDBJ databases">
        <title>Comparative genomes isolates from brazilian mangrove.</title>
        <authorList>
            <person name="Araujo J.E."/>
            <person name="Taketani R.G."/>
            <person name="Silva M.C.P."/>
            <person name="Loureco M.V."/>
            <person name="Andreote F.D."/>
        </authorList>
    </citation>
    <scope>NUCLEOTIDE SEQUENCE [LARGE SCALE GENOMIC DNA]</scope>
    <source>
        <strain evidence="1 2">Nap-Phe MGV</strain>
    </source>
</reference>
<dbReference type="EMBL" id="PUHZ01000010">
    <property type="protein sequence ID" value="PQO46300.1"/>
    <property type="molecule type" value="Genomic_DNA"/>
</dbReference>
<comment type="caution">
    <text evidence="1">The sequence shown here is derived from an EMBL/GenBank/DDBJ whole genome shotgun (WGS) entry which is preliminary data.</text>
</comment>
<gene>
    <name evidence="1" type="ORF">C5Y93_09965</name>
</gene>
<protein>
    <submittedName>
        <fullName evidence="1">Uncharacterized protein</fullName>
    </submittedName>
</protein>
<dbReference type="Proteomes" id="UP000237819">
    <property type="component" value="Unassembled WGS sequence"/>
</dbReference>
<accession>A0A2S8GPE5</accession>
<evidence type="ECO:0000313" key="1">
    <source>
        <dbReference type="EMBL" id="PQO46300.1"/>
    </source>
</evidence>
<dbReference type="RefSeq" id="WP_105335272.1">
    <property type="nucleotide sequence ID" value="NZ_PUHZ01000010.1"/>
</dbReference>
<organism evidence="1 2">
    <name type="scientific">Blastopirellula marina</name>
    <dbReference type="NCBI Taxonomy" id="124"/>
    <lineage>
        <taxon>Bacteria</taxon>
        <taxon>Pseudomonadati</taxon>
        <taxon>Planctomycetota</taxon>
        <taxon>Planctomycetia</taxon>
        <taxon>Pirellulales</taxon>
        <taxon>Pirellulaceae</taxon>
        <taxon>Blastopirellula</taxon>
    </lineage>
</organism>
<dbReference type="OrthoDB" id="274669at2"/>
<name>A0A2S8GPE5_9BACT</name>